<evidence type="ECO:0008006" key="3">
    <source>
        <dbReference type="Google" id="ProtNLM"/>
    </source>
</evidence>
<keyword evidence="2" id="KW-1185">Reference proteome</keyword>
<dbReference type="InterPro" id="IPR023476">
    <property type="entry name" value="Pep_tRNA_hydro_II_dom_sf"/>
</dbReference>
<sequence>MKRIALVVDKNLSLGEQANIVAILSGALSRENEGMYDSETLLDKSGVQHAGIKNSLVVLKSKTAALSKFITQASENEEISSVVFTRNGQALNDKYSEYKELIRNNELENLEPVGIGVYGGEAVIREMTKKFSLLR</sequence>
<evidence type="ECO:0000313" key="1">
    <source>
        <dbReference type="EMBL" id="SKA14767.1"/>
    </source>
</evidence>
<dbReference type="EMBL" id="FUXI01000048">
    <property type="protein sequence ID" value="SKA14767.1"/>
    <property type="molecule type" value="Genomic_DNA"/>
</dbReference>
<dbReference type="InterPro" id="IPR018988">
    <property type="entry name" value="DUF2000"/>
</dbReference>
<dbReference type="Pfam" id="PF09391">
    <property type="entry name" value="DUF2000"/>
    <property type="match status" value="1"/>
</dbReference>
<dbReference type="Proteomes" id="UP000190328">
    <property type="component" value="Unassembled WGS sequence"/>
</dbReference>
<dbReference type="AlphaFoldDB" id="A0A1T4RFV0"/>
<dbReference type="Gene3D" id="3.40.1490.10">
    <property type="entry name" value="Bit1"/>
    <property type="match status" value="1"/>
</dbReference>
<proteinExistence type="predicted"/>
<accession>A0A1T4RFV0</accession>
<name>A0A1T4RFV0_9ENTE</name>
<dbReference type="RefSeq" id="WP_078808459.1">
    <property type="nucleotide sequence ID" value="NZ_FUXI01000048.1"/>
</dbReference>
<evidence type="ECO:0000313" key="2">
    <source>
        <dbReference type="Proteomes" id="UP000190328"/>
    </source>
</evidence>
<organism evidence="1 2">
    <name type="scientific">Pilibacter termitis</name>
    <dbReference type="NCBI Taxonomy" id="263852"/>
    <lineage>
        <taxon>Bacteria</taxon>
        <taxon>Bacillati</taxon>
        <taxon>Bacillota</taxon>
        <taxon>Bacilli</taxon>
        <taxon>Lactobacillales</taxon>
        <taxon>Enterococcaceae</taxon>
        <taxon>Pilibacter</taxon>
    </lineage>
</organism>
<dbReference type="SUPFAM" id="SSF102462">
    <property type="entry name" value="Peptidyl-tRNA hydrolase II"/>
    <property type="match status" value="1"/>
</dbReference>
<reference evidence="1 2" key="1">
    <citation type="submission" date="2017-02" db="EMBL/GenBank/DDBJ databases">
        <authorList>
            <person name="Peterson S.W."/>
        </authorList>
    </citation>
    <scope>NUCLEOTIDE SEQUENCE [LARGE SCALE GENOMIC DNA]</scope>
    <source>
        <strain evidence="1 2">ATCC BAA-1030</strain>
    </source>
</reference>
<gene>
    <name evidence="1" type="ORF">SAMN02745116_02580</name>
</gene>
<dbReference type="OrthoDB" id="2334855at2"/>
<protein>
    <recommendedName>
        <fullName evidence="3">DUF2000 domain-containing protein</fullName>
    </recommendedName>
</protein>
<dbReference type="STRING" id="263852.SAMN02745116_02580"/>